<evidence type="ECO:0000259" key="1">
    <source>
        <dbReference type="Pfam" id="PF04073"/>
    </source>
</evidence>
<sequence length="168" mass="19002">MIPDSIIQYLQRHQIPFERRPHLRAITAQALAATLHVSGFQVAKTVILHAQDRLWLCVTSAPDTLDLGRVSEMLGVRRLRLAEESEFAELFPECEVGAEPPFGQLYGLPVLVDEHLRQAERLWFRAGSHAEAIELAFEDFIALEEPLLGHIVRDRPGERAHAPMEMHG</sequence>
<dbReference type="SUPFAM" id="SSF55826">
    <property type="entry name" value="YbaK/ProRS associated domain"/>
    <property type="match status" value="1"/>
</dbReference>
<evidence type="ECO:0000313" key="3">
    <source>
        <dbReference type="Proteomes" id="UP000518300"/>
    </source>
</evidence>
<dbReference type="RefSeq" id="WP_169345982.1">
    <property type="nucleotide sequence ID" value="NZ_JABBJJ010000075.1"/>
</dbReference>
<dbReference type="Pfam" id="PF04073">
    <property type="entry name" value="tRNA_edit"/>
    <property type="match status" value="1"/>
</dbReference>
<protein>
    <submittedName>
        <fullName evidence="2">YbaK/EbsC family protein</fullName>
    </submittedName>
</protein>
<dbReference type="GO" id="GO:0002161">
    <property type="term" value="F:aminoacyl-tRNA deacylase activity"/>
    <property type="evidence" value="ECO:0007669"/>
    <property type="project" value="InterPro"/>
</dbReference>
<name>A0A848LEM1_9BACT</name>
<dbReference type="Proteomes" id="UP000518300">
    <property type="component" value="Unassembled WGS sequence"/>
</dbReference>
<dbReference type="CDD" id="cd04332">
    <property type="entry name" value="YbaK_like"/>
    <property type="match status" value="1"/>
</dbReference>
<accession>A0A848LEM1</accession>
<keyword evidence="3" id="KW-1185">Reference proteome</keyword>
<comment type="caution">
    <text evidence="2">The sequence shown here is derived from an EMBL/GenBank/DDBJ whole genome shotgun (WGS) entry which is preliminary data.</text>
</comment>
<dbReference type="PANTHER" id="PTHR30411">
    <property type="entry name" value="CYTOPLASMIC PROTEIN"/>
    <property type="match status" value="1"/>
</dbReference>
<reference evidence="2 3" key="1">
    <citation type="submission" date="2020-04" db="EMBL/GenBank/DDBJ databases">
        <title>Draft genome of Pyxidicoccus fallax type strain.</title>
        <authorList>
            <person name="Whitworth D.E."/>
        </authorList>
    </citation>
    <scope>NUCLEOTIDE SEQUENCE [LARGE SCALE GENOMIC DNA]</scope>
    <source>
        <strain evidence="2 3">DSM 14698</strain>
    </source>
</reference>
<evidence type="ECO:0000313" key="2">
    <source>
        <dbReference type="EMBL" id="NMO16692.1"/>
    </source>
</evidence>
<dbReference type="EMBL" id="JABBJJ010000075">
    <property type="protein sequence ID" value="NMO16692.1"/>
    <property type="molecule type" value="Genomic_DNA"/>
</dbReference>
<dbReference type="InterPro" id="IPR036754">
    <property type="entry name" value="YbaK/aa-tRNA-synt-asso_dom_sf"/>
</dbReference>
<dbReference type="InterPro" id="IPR007214">
    <property type="entry name" value="YbaK/aa-tRNA-synth-assoc-dom"/>
</dbReference>
<dbReference type="Gene3D" id="3.90.960.10">
    <property type="entry name" value="YbaK/aminoacyl-tRNA synthetase-associated domain"/>
    <property type="match status" value="1"/>
</dbReference>
<proteinExistence type="predicted"/>
<organism evidence="2 3">
    <name type="scientific">Pyxidicoccus fallax</name>
    <dbReference type="NCBI Taxonomy" id="394095"/>
    <lineage>
        <taxon>Bacteria</taxon>
        <taxon>Pseudomonadati</taxon>
        <taxon>Myxococcota</taxon>
        <taxon>Myxococcia</taxon>
        <taxon>Myxococcales</taxon>
        <taxon>Cystobacterineae</taxon>
        <taxon>Myxococcaceae</taxon>
        <taxon>Pyxidicoccus</taxon>
    </lineage>
</organism>
<dbReference type="PANTHER" id="PTHR30411:SF9">
    <property type="entry name" value="MULTIFUNCTIONAL SER_THR-TRNA DEACYLASE PROXP-Y"/>
    <property type="match status" value="1"/>
</dbReference>
<dbReference type="AlphaFoldDB" id="A0A848LEM1"/>
<gene>
    <name evidence="2" type="ORF">HG543_17760</name>
</gene>
<feature type="domain" description="YbaK/aminoacyl-tRNA synthetase-associated" evidence="1">
    <location>
        <begin position="27"/>
        <end position="141"/>
    </location>
</feature>